<dbReference type="FunFam" id="3.40.30.10:FF:000002">
    <property type="entry name" value="Alkyl hydroperoxide reductase C"/>
    <property type="match status" value="1"/>
</dbReference>
<dbReference type="GO" id="GO:0006979">
    <property type="term" value="P:response to oxidative stress"/>
    <property type="evidence" value="ECO:0007669"/>
    <property type="project" value="TreeGrafter"/>
</dbReference>
<dbReference type="GO" id="GO:0045454">
    <property type="term" value="P:cell redox homeostasis"/>
    <property type="evidence" value="ECO:0007669"/>
    <property type="project" value="TreeGrafter"/>
</dbReference>
<protein>
    <submittedName>
        <fullName evidence="8">Alkyl hydroperoxide reductase subunit C-like protein</fullName>
    </submittedName>
</protein>
<comment type="subcellular location">
    <subcellularLocation>
        <location evidence="1">Cytoplasm</location>
    </subcellularLocation>
</comment>
<gene>
    <name evidence="8" type="ORF">RIEGSTA812A_PEG_759</name>
</gene>
<dbReference type="InterPro" id="IPR013766">
    <property type="entry name" value="Thioredoxin_domain"/>
</dbReference>
<dbReference type="GO" id="GO:0033554">
    <property type="term" value="P:cellular response to stress"/>
    <property type="evidence" value="ECO:0007669"/>
    <property type="project" value="TreeGrafter"/>
</dbReference>
<dbReference type="PROSITE" id="PS51352">
    <property type="entry name" value="THIOREDOXIN_2"/>
    <property type="match status" value="1"/>
</dbReference>
<evidence type="ECO:0000313" key="8">
    <source>
        <dbReference type="EMBL" id="VBB69286.1"/>
    </source>
</evidence>
<keyword evidence="4" id="KW-0560">Oxidoreductase</keyword>
<evidence type="ECO:0000256" key="3">
    <source>
        <dbReference type="ARBA" id="ARBA00022490"/>
    </source>
</evidence>
<dbReference type="Gene3D" id="3.40.30.10">
    <property type="entry name" value="Glutaredoxin"/>
    <property type="match status" value="1"/>
</dbReference>
<accession>A0A484H5I4</accession>
<dbReference type="PANTHER" id="PTHR10681">
    <property type="entry name" value="THIOREDOXIN PEROXIDASE"/>
    <property type="match status" value="1"/>
</dbReference>
<evidence type="ECO:0000259" key="7">
    <source>
        <dbReference type="PROSITE" id="PS51352"/>
    </source>
</evidence>
<feature type="domain" description="Thioredoxin" evidence="7">
    <location>
        <begin position="7"/>
        <end position="167"/>
    </location>
</feature>
<comment type="similarity">
    <text evidence="2">Belongs to the peroxiredoxin family. AhpC/Prx1 subfamily.</text>
</comment>
<dbReference type="SUPFAM" id="SSF52833">
    <property type="entry name" value="Thioredoxin-like"/>
    <property type="match status" value="1"/>
</dbReference>
<organism evidence="8">
    <name type="scientific">invertebrate metagenome</name>
    <dbReference type="NCBI Taxonomy" id="1711999"/>
    <lineage>
        <taxon>unclassified sequences</taxon>
        <taxon>metagenomes</taxon>
        <taxon>organismal metagenomes</taxon>
    </lineage>
</organism>
<dbReference type="EMBL" id="LR026963">
    <property type="protein sequence ID" value="VBB69286.1"/>
    <property type="molecule type" value="Genomic_DNA"/>
</dbReference>
<dbReference type="AlphaFoldDB" id="A0A484H5I4"/>
<dbReference type="GO" id="GO:0005829">
    <property type="term" value="C:cytosol"/>
    <property type="evidence" value="ECO:0007669"/>
    <property type="project" value="TreeGrafter"/>
</dbReference>
<dbReference type="PANTHER" id="PTHR10681:SF128">
    <property type="entry name" value="THIOREDOXIN-DEPENDENT PEROXIDE REDUCTASE, MITOCHONDRIAL"/>
    <property type="match status" value="1"/>
</dbReference>
<dbReference type="GO" id="GO:0042744">
    <property type="term" value="P:hydrogen peroxide catabolic process"/>
    <property type="evidence" value="ECO:0007669"/>
    <property type="project" value="TreeGrafter"/>
</dbReference>
<dbReference type="InterPro" id="IPR036249">
    <property type="entry name" value="Thioredoxin-like_sf"/>
</dbReference>
<dbReference type="Pfam" id="PF00578">
    <property type="entry name" value="AhpC-TSA"/>
    <property type="match status" value="1"/>
</dbReference>
<name>A0A484H5I4_9ZZZZ</name>
<evidence type="ECO:0000256" key="2">
    <source>
        <dbReference type="ARBA" id="ARBA00009796"/>
    </source>
</evidence>
<reference evidence="8" key="1">
    <citation type="submission" date="2018-10" db="EMBL/GenBank/DDBJ databases">
        <authorList>
            <person name="Gruber-Vodicka H."/>
            <person name="Jaeckle O."/>
        </authorList>
    </citation>
    <scope>NUCLEOTIDE SEQUENCE</scope>
</reference>
<keyword evidence="3" id="KW-0963">Cytoplasm</keyword>
<dbReference type="CDD" id="cd03015">
    <property type="entry name" value="PRX_Typ2cys"/>
    <property type="match status" value="1"/>
</dbReference>
<keyword evidence="6" id="KW-0676">Redox-active center</keyword>
<sequence length="204" mass="22575">MNADRTVLVGREIPDFTAPAVMPNNEIIETFNIKEHLKGSYGVIFFYPLDFTFVCPSEILAHAHRLQDFQTRHIEIVGISVDSHFTHLAWKNTPVEKGGIGKIQFPLVADLTKVISRLFGVLVDESVALRGTFLIDRSGIVRHQVVNDLPLGRNVDDVLRVADALQFHEEHGEVCPAGWQKGKPGMQATPSGVAAYLAQHADTL</sequence>
<dbReference type="InterPro" id="IPR050217">
    <property type="entry name" value="Peroxiredoxin"/>
</dbReference>
<dbReference type="InterPro" id="IPR000866">
    <property type="entry name" value="AhpC/TSA"/>
</dbReference>
<evidence type="ECO:0000256" key="5">
    <source>
        <dbReference type="ARBA" id="ARBA00023157"/>
    </source>
</evidence>
<dbReference type="InterPro" id="IPR024706">
    <property type="entry name" value="Peroxiredoxin_AhpC-typ"/>
</dbReference>
<dbReference type="Pfam" id="PF10417">
    <property type="entry name" value="1-cysPrx_C"/>
    <property type="match status" value="1"/>
</dbReference>
<dbReference type="InterPro" id="IPR019479">
    <property type="entry name" value="Peroxiredoxin_C"/>
</dbReference>
<dbReference type="PIRSF" id="PIRSF000239">
    <property type="entry name" value="AHPC"/>
    <property type="match status" value="1"/>
</dbReference>
<proteinExistence type="inferred from homology"/>
<evidence type="ECO:0000256" key="6">
    <source>
        <dbReference type="ARBA" id="ARBA00023284"/>
    </source>
</evidence>
<evidence type="ECO:0000256" key="1">
    <source>
        <dbReference type="ARBA" id="ARBA00004496"/>
    </source>
</evidence>
<dbReference type="GO" id="GO:0008379">
    <property type="term" value="F:thioredoxin peroxidase activity"/>
    <property type="evidence" value="ECO:0007669"/>
    <property type="project" value="TreeGrafter"/>
</dbReference>
<keyword evidence="5" id="KW-1015">Disulfide bond</keyword>
<evidence type="ECO:0000256" key="4">
    <source>
        <dbReference type="ARBA" id="ARBA00023002"/>
    </source>
</evidence>